<comment type="caution">
    <text evidence="2">The sequence shown here is derived from an EMBL/GenBank/DDBJ whole genome shotgun (WGS) entry which is preliminary data.</text>
</comment>
<feature type="region of interest" description="Disordered" evidence="1">
    <location>
        <begin position="1"/>
        <end position="67"/>
    </location>
</feature>
<dbReference type="Proteomes" id="UP000585474">
    <property type="component" value="Unassembled WGS sequence"/>
</dbReference>
<evidence type="ECO:0000313" key="3">
    <source>
        <dbReference type="Proteomes" id="UP000585474"/>
    </source>
</evidence>
<keyword evidence="3" id="KW-1185">Reference proteome</keyword>
<accession>A0A7J0EGE9</accession>
<gene>
    <name evidence="2" type="ORF">Acr_04g0002810</name>
</gene>
<organism evidence="2 3">
    <name type="scientific">Actinidia rufa</name>
    <dbReference type="NCBI Taxonomy" id="165716"/>
    <lineage>
        <taxon>Eukaryota</taxon>
        <taxon>Viridiplantae</taxon>
        <taxon>Streptophyta</taxon>
        <taxon>Embryophyta</taxon>
        <taxon>Tracheophyta</taxon>
        <taxon>Spermatophyta</taxon>
        <taxon>Magnoliopsida</taxon>
        <taxon>eudicotyledons</taxon>
        <taxon>Gunneridae</taxon>
        <taxon>Pentapetalae</taxon>
        <taxon>asterids</taxon>
        <taxon>Ericales</taxon>
        <taxon>Actinidiaceae</taxon>
        <taxon>Actinidia</taxon>
    </lineage>
</organism>
<name>A0A7J0EGE9_9ERIC</name>
<proteinExistence type="predicted"/>
<sequence length="67" mass="6838">MADKNVAKPYPGKGQSGAETGQGSKSKGDTVTPPLKKSVKQMMGDSVKSSANKYKNKPKISPGAGSA</sequence>
<dbReference type="AlphaFoldDB" id="A0A7J0EGE9"/>
<protein>
    <submittedName>
        <fullName evidence="2">Uncharacterized protein</fullName>
    </submittedName>
</protein>
<dbReference type="EMBL" id="BJWL01000004">
    <property type="protein sequence ID" value="GFY85543.1"/>
    <property type="molecule type" value="Genomic_DNA"/>
</dbReference>
<evidence type="ECO:0000256" key="1">
    <source>
        <dbReference type="SAM" id="MobiDB-lite"/>
    </source>
</evidence>
<evidence type="ECO:0000313" key="2">
    <source>
        <dbReference type="EMBL" id="GFY85543.1"/>
    </source>
</evidence>
<reference evidence="2 3" key="1">
    <citation type="submission" date="2019-07" db="EMBL/GenBank/DDBJ databases">
        <title>De Novo Assembly of kiwifruit Actinidia rufa.</title>
        <authorList>
            <person name="Sugita-Konishi S."/>
            <person name="Sato K."/>
            <person name="Mori E."/>
            <person name="Abe Y."/>
            <person name="Kisaki G."/>
            <person name="Hamano K."/>
            <person name="Suezawa K."/>
            <person name="Otani M."/>
            <person name="Fukuda T."/>
            <person name="Manabe T."/>
            <person name="Gomi K."/>
            <person name="Tabuchi M."/>
            <person name="Akimitsu K."/>
            <person name="Kataoka I."/>
        </authorList>
    </citation>
    <scope>NUCLEOTIDE SEQUENCE [LARGE SCALE GENOMIC DNA]</scope>
    <source>
        <strain evidence="3">cv. Fuchu</strain>
    </source>
</reference>